<protein>
    <recommendedName>
        <fullName evidence="6">L-threonine 3-dehydrogenase, mitochondrial</fullName>
        <ecNumber evidence="5">1.1.1.103</ecNumber>
    </recommendedName>
</protein>
<dbReference type="GO" id="GO:0008743">
    <property type="term" value="F:L-threonine 3-dehydrogenase activity"/>
    <property type="evidence" value="ECO:0007669"/>
    <property type="project" value="UniProtKB-EC"/>
</dbReference>
<accession>A0A1R1PR63</accession>
<comment type="function">
    <text evidence="3">Catalyzes the NAD(+)-dependent oxidation of L-threonine to 2-amino-3-ketobutyrate, mediating L-threonine catabolism.</text>
</comment>
<dbReference type="OrthoDB" id="331544at2759"/>
<dbReference type="InterPro" id="IPR051225">
    <property type="entry name" value="NAD(P)_epim/dehydratase"/>
</dbReference>
<dbReference type="FunFam" id="3.40.50.720:FF:000077">
    <property type="entry name" value="L-threonine 3-dehydrogenase, mitochondrial"/>
    <property type="match status" value="1"/>
</dbReference>
<proteinExistence type="inferred from homology"/>
<evidence type="ECO:0000256" key="3">
    <source>
        <dbReference type="ARBA" id="ARBA00059023"/>
    </source>
</evidence>
<dbReference type="SUPFAM" id="SSF51735">
    <property type="entry name" value="NAD(P)-binding Rossmann-fold domains"/>
    <property type="match status" value="1"/>
</dbReference>
<dbReference type="InterPro" id="IPR001509">
    <property type="entry name" value="Epimerase_deHydtase"/>
</dbReference>
<dbReference type="GO" id="GO:0006567">
    <property type="term" value="P:L-threonine catabolic process"/>
    <property type="evidence" value="ECO:0007669"/>
    <property type="project" value="TreeGrafter"/>
</dbReference>
<dbReference type="AlphaFoldDB" id="A0A1R1PR63"/>
<evidence type="ECO:0000259" key="7">
    <source>
        <dbReference type="Pfam" id="PF01370"/>
    </source>
</evidence>
<dbReference type="EC" id="1.1.1.103" evidence="5"/>
<dbReference type="PANTHER" id="PTHR42687">
    <property type="entry name" value="L-THREONINE 3-DEHYDROGENASE"/>
    <property type="match status" value="1"/>
</dbReference>
<comment type="similarity">
    <text evidence="1">Belongs to the NAD(P)-dependent epimerase/dehydratase family.</text>
</comment>
<evidence type="ECO:0000313" key="9">
    <source>
        <dbReference type="Proteomes" id="UP000188320"/>
    </source>
</evidence>
<sequence length="393" mass="44127">MASLTVKGTRDLLRAVSYRGVYTNGVFSFPQTQQLRGNTARRSEKRYFSNSRTVNSADLDITNNEKPKVLVTGCLGQLGMALIKKMREKYGVENVIGSDIKVPTDEVLSDGPFVPLNVLDKEAIENEIVRNKVDVVVHLSAILSALGEKKPDIALRVNVSGFQNVLELARKYNLKLFCPSTMGAFGPSTPRVNTPDLTVMRPTTIYGITKVHMELMGEYYNEKYGLDFRSLRYPGIISADSAPGGGTTDYAVDIFHSALKSNSFVSFLNKDTSLPMMYLDDCIDGTMQFIEAPNKSLKQRVYNIHALTFSPQELAEGIQEQWSKDFKIHYNPDYRQAIADTWPISLDDSIARRDWKFDPKINTVASLVKIMFEKLQAQRIASLDEPHRVYGSQ</sequence>
<dbReference type="Pfam" id="PF01370">
    <property type="entry name" value="Epimerase"/>
    <property type="match status" value="1"/>
</dbReference>
<organism evidence="8 9">
    <name type="scientific">Zancudomyces culisetae</name>
    <name type="common">Gut fungus</name>
    <name type="synonym">Smittium culisetae</name>
    <dbReference type="NCBI Taxonomy" id="1213189"/>
    <lineage>
        <taxon>Eukaryota</taxon>
        <taxon>Fungi</taxon>
        <taxon>Fungi incertae sedis</taxon>
        <taxon>Zoopagomycota</taxon>
        <taxon>Kickxellomycotina</taxon>
        <taxon>Harpellomycetes</taxon>
        <taxon>Harpellales</taxon>
        <taxon>Legeriomycetaceae</taxon>
        <taxon>Zancudomyces</taxon>
    </lineage>
</organism>
<evidence type="ECO:0000313" key="8">
    <source>
        <dbReference type="EMBL" id="OMH83429.1"/>
    </source>
</evidence>
<keyword evidence="9" id="KW-1185">Reference proteome</keyword>
<name>A0A1R1PR63_ZANCU</name>
<evidence type="ECO:0000256" key="6">
    <source>
        <dbReference type="ARBA" id="ARBA00069940"/>
    </source>
</evidence>
<comment type="catalytic activity">
    <reaction evidence="2">
        <text>L-threonine + NAD(+) = (2S)-2-amino-3-oxobutanoate + NADH + H(+)</text>
        <dbReference type="Rhea" id="RHEA:13161"/>
        <dbReference type="ChEBI" id="CHEBI:15378"/>
        <dbReference type="ChEBI" id="CHEBI:57540"/>
        <dbReference type="ChEBI" id="CHEBI:57926"/>
        <dbReference type="ChEBI" id="CHEBI:57945"/>
        <dbReference type="ChEBI" id="CHEBI:78948"/>
        <dbReference type="EC" id="1.1.1.103"/>
    </reaction>
</comment>
<dbReference type="PANTHER" id="PTHR42687:SF1">
    <property type="entry name" value="L-THREONINE 3-DEHYDROGENASE, MITOCHONDRIAL"/>
    <property type="match status" value="1"/>
</dbReference>
<evidence type="ECO:0000256" key="5">
    <source>
        <dbReference type="ARBA" id="ARBA00066604"/>
    </source>
</evidence>
<reference evidence="9" key="1">
    <citation type="submission" date="2017-01" db="EMBL/GenBank/DDBJ databases">
        <authorList>
            <person name="Wang Y."/>
            <person name="White M."/>
            <person name="Kvist S."/>
            <person name="Moncalvo J.-M."/>
        </authorList>
    </citation>
    <scope>NUCLEOTIDE SEQUENCE [LARGE SCALE GENOMIC DNA]</scope>
    <source>
        <strain evidence="9">COL-18-3</strain>
    </source>
</reference>
<feature type="domain" description="NAD-dependent epimerase/dehydratase" evidence="7">
    <location>
        <begin position="69"/>
        <end position="304"/>
    </location>
</feature>
<dbReference type="Gene3D" id="3.40.50.720">
    <property type="entry name" value="NAD(P)-binding Rossmann-like Domain"/>
    <property type="match status" value="1"/>
</dbReference>
<dbReference type="InterPro" id="IPR036291">
    <property type="entry name" value="NAD(P)-bd_dom_sf"/>
</dbReference>
<gene>
    <name evidence="8" type="ORF">AX774_g3064</name>
</gene>
<evidence type="ECO:0000256" key="2">
    <source>
        <dbReference type="ARBA" id="ARBA00050613"/>
    </source>
</evidence>
<evidence type="ECO:0000256" key="4">
    <source>
        <dbReference type="ARBA" id="ARBA00060557"/>
    </source>
</evidence>
<dbReference type="EMBL" id="LSSK01000409">
    <property type="protein sequence ID" value="OMH83429.1"/>
    <property type="molecule type" value="Genomic_DNA"/>
</dbReference>
<comment type="caution">
    <text evidence="8">The sequence shown here is derived from an EMBL/GenBank/DDBJ whole genome shotgun (WGS) entry which is preliminary data.</text>
</comment>
<dbReference type="Proteomes" id="UP000188320">
    <property type="component" value="Unassembled WGS sequence"/>
</dbReference>
<evidence type="ECO:0000256" key="1">
    <source>
        <dbReference type="ARBA" id="ARBA00007637"/>
    </source>
</evidence>
<comment type="pathway">
    <text evidence="4">Amino-acid degradation; L-threonine degradation via oxydo-reductase pathway; glycine from L-threonine: step 1/2.</text>
</comment>